<name>A0A8D0FKN1_STROC</name>
<dbReference type="SMART" id="SM00409">
    <property type="entry name" value="IG"/>
    <property type="match status" value="1"/>
</dbReference>
<dbReference type="PANTHER" id="PTHR19971">
    <property type="entry name" value="SIGNAL-REGULATORY PROTEIN BETA"/>
    <property type="match status" value="1"/>
</dbReference>
<feature type="signal peptide" evidence="6">
    <location>
        <begin position="1"/>
        <end position="28"/>
    </location>
</feature>
<dbReference type="SMART" id="SM00408">
    <property type="entry name" value="IGc2"/>
    <property type="match status" value="1"/>
</dbReference>
<evidence type="ECO:0000256" key="3">
    <source>
        <dbReference type="ARBA" id="ARBA00023180"/>
    </source>
</evidence>
<dbReference type="InterPro" id="IPR051755">
    <property type="entry name" value="Ig-like_CS_Receptor"/>
</dbReference>
<keyword evidence="9" id="KW-1185">Reference proteome</keyword>
<evidence type="ECO:0000259" key="7">
    <source>
        <dbReference type="PROSITE" id="PS50835"/>
    </source>
</evidence>
<feature type="compositionally biased region" description="Pro residues" evidence="5">
    <location>
        <begin position="153"/>
        <end position="162"/>
    </location>
</feature>
<dbReference type="Gene3D" id="2.60.40.10">
    <property type="entry name" value="Immunoglobulins"/>
    <property type="match status" value="1"/>
</dbReference>
<keyword evidence="4" id="KW-0393">Immunoglobulin domain</keyword>
<keyword evidence="3" id="KW-0325">Glycoprotein</keyword>
<keyword evidence="2" id="KW-1015">Disulfide bond</keyword>
<dbReference type="InterPro" id="IPR036179">
    <property type="entry name" value="Ig-like_dom_sf"/>
</dbReference>
<dbReference type="SMART" id="SM00406">
    <property type="entry name" value="IGv"/>
    <property type="match status" value="1"/>
</dbReference>
<evidence type="ECO:0000256" key="2">
    <source>
        <dbReference type="ARBA" id="ARBA00023157"/>
    </source>
</evidence>
<organism evidence="8 9">
    <name type="scientific">Strix occidentalis caurina</name>
    <name type="common">northern spotted owl</name>
    <dbReference type="NCBI Taxonomy" id="311401"/>
    <lineage>
        <taxon>Eukaryota</taxon>
        <taxon>Metazoa</taxon>
        <taxon>Chordata</taxon>
        <taxon>Craniata</taxon>
        <taxon>Vertebrata</taxon>
        <taxon>Euteleostomi</taxon>
        <taxon>Archelosauria</taxon>
        <taxon>Archosauria</taxon>
        <taxon>Dinosauria</taxon>
        <taxon>Saurischia</taxon>
        <taxon>Theropoda</taxon>
        <taxon>Coelurosauria</taxon>
        <taxon>Aves</taxon>
        <taxon>Neognathae</taxon>
        <taxon>Neoaves</taxon>
        <taxon>Telluraves</taxon>
        <taxon>Strigiformes</taxon>
        <taxon>Strigidae</taxon>
        <taxon>Strix</taxon>
    </lineage>
</organism>
<dbReference type="InterPro" id="IPR013783">
    <property type="entry name" value="Ig-like_fold"/>
</dbReference>
<dbReference type="Proteomes" id="UP000694551">
    <property type="component" value="Unplaced"/>
</dbReference>
<evidence type="ECO:0000313" key="8">
    <source>
        <dbReference type="Ensembl" id="ENSSOCP00000017214.1"/>
    </source>
</evidence>
<evidence type="ECO:0000256" key="1">
    <source>
        <dbReference type="ARBA" id="ARBA00022729"/>
    </source>
</evidence>
<keyword evidence="1 6" id="KW-0732">Signal</keyword>
<reference evidence="8" key="1">
    <citation type="submission" date="2025-08" db="UniProtKB">
        <authorList>
            <consortium name="Ensembl"/>
        </authorList>
    </citation>
    <scope>IDENTIFICATION</scope>
</reference>
<feature type="region of interest" description="Disordered" evidence="5">
    <location>
        <begin position="144"/>
        <end position="176"/>
    </location>
</feature>
<accession>A0A8D0FKN1</accession>
<dbReference type="InterPro" id="IPR003599">
    <property type="entry name" value="Ig_sub"/>
</dbReference>
<proteinExistence type="predicted"/>
<feature type="chain" id="PRO_5034506746" description="Ig-like domain-containing protein" evidence="6">
    <location>
        <begin position="29"/>
        <end position="263"/>
    </location>
</feature>
<dbReference type="SUPFAM" id="SSF48726">
    <property type="entry name" value="Immunoglobulin"/>
    <property type="match status" value="1"/>
</dbReference>
<reference evidence="8" key="2">
    <citation type="submission" date="2025-09" db="UniProtKB">
        <authorList>
            <consortium name="Ensembl"/>
        </authorList>
    </citation>
    <scope>IDENTIFICATION</scope>
</reference>
<evidence type="ECO:0000256" key="4">
    <source>
        <dbReference type="ARBA" id="ARBA00023319"/>
    </source>
</evidence>
<evidence type="ECO:0000256" key="6">
    <source>
        <dbReference type="SAM" id="SignalP"/>
    </source>
</evidence>
<sequence length="263" mass="28049">MARPTAAAAQLLLGQLSLVPLQLSGVGAQTGQNFELQQPQDKVSVAAGDTLTLTCTTSGDSPLGPVKWLKGWGSGNKTVYGQTGSFPRVTRVVSGSNTDFSIHISDVRPEDAGTYYCVKFSKSLGGEEVFQHGKGTEVSLHGECQPSGTLLPRTPPTAPPTLPAAGSRAAVHPPPSPRSALYLHRCRPGSQHGGCSCNALPPPPPRPLHRLLHVQEEAQRRGRQPVPGWAGSCRQLLAHPSAVLWRDPQHPQVCTHHLFCTLR</sequence>
<protein>
    <recommendedName>
        <fullName evidence="7">Ig-like domain-containing protein</fullName>
    </recommendedName>
</protein>
<dbReference type="InterPro" id="IPR013106">
    <property type="entry name" value="Ig_V-set"/>
</dbReference>
<dbReference type="AlphaFoldDB" id="A0A8D0FKN1"/>
<dbReference type="PROSITE" id="PS50835">
    <property type="entry name" value="IG_LIKE"/>
    <property type="match status" value="1"/>
</dbReference>
<evidence type="ECO:0000313" key="9">
    <source>
        <dbReference type="Proteomes" id="UP000694551"/>
    </source>
</evidence>
<dbReference type="Pfam" id="PF07686">
    <property type="entry name" value="V-set"/>
    <property type="match status" value="1"/>
</dbReference>
<dbReference type="Ensembl" id="ENSSOCT00000017657.1">
    <property type="protein sequence ID" value="ENSSOCP00000017214.1"/>
    <property type="gene ID" value="ENSSOCG00000012957.1"/>
</dbReference>
<dbReference type="FunFam" id="2.60.40.10:FF:000295">
    <property type="entry name" value="Tyrosine-protein phosphatase non-receptor type substrate 1"/>
    <property type="match status" value="1"/>
</dbReference>
<dbReference type="InterPro" id="IPR007110">
    <property type="entry name" value="Ig-like_dom"/>
</dbReference>
<dbReference type="InterPro" id="IPR003598">
    <property type="entry name" value="Ig_sub2"/>
</dbReference>
<evidence type="ECO:0000256" key="5">
    <source>
        <dbReference type="SAM" id="MobiDB-lite"/>
    </source>
</evidence>
<feature type="domain" description="Ig-like" evidence="7">
    <location>
        <begin position="4"/>
        <end position="117"/>
    </location>
</feature>